<dbReference type="InterPro" id="IPR036279">
    <property type="entry name" value="5-3_exonuclease_C_sf"/>
</dbReference>
<name>A0A9D0ZMB0_9FIRM</name>
<dbReference type="Proteomes" id="UP000824260">
    <property type="component" value="Unassembled WGS sequence"/>
</dbReference>
<keyword evidence="13 16" id="KW-0234">DNA repair</keyword>
<protein>
    <recommendedName>
        <fullName evidence="3 15">DNA polymerase I</fullName>
        <ecNumber evidence="2 15">2.7.7.7</ecNumber>
    </recommendedName>
</protein>
<dbReference type="SUPFAM" id="SSF53098">
    <property type="entry name" value="Ribonuclease H-like"/>
    <property type="match status" value="1"/>
</dbReference>
<evidence type="ECO:0000256" key="2">
    <source>
        <dbReference type="ARBA" id="ARBA00012417"/>
    </source>
</evidence>
<evidence type="ECO:0000256" key="4">
    <source>
        <dbReference type="ARBA" id="ARBA00022679"/>
    </source>
</evidence>
<keyword evidence="8 16" id="KW-0227">DNA damage</keyword>
<dbReference type="GO" id="GO:0006261">
    <property type="term" value="P:DNA-templated DNA replication"/>
    <property type="evidence" value="ECO:0007669"/>
    <property type="project" value="UniProtKB-UniRule"/>
</dbReference>
<dbReference type="EMBL" id="DVFZ01000080">
    <property type="protein sequence ID" value="HIQ83035.1"/>
    <property type="molecule type" value="Genomic_DNA"/>
</dbReference>
<evidence type="ECO:0000256" key="14">
    <source>
        <dbReference type="ARBA" id="ARBA00049244"/>
    </source>
</evidence>
<dbReference type="InterPro" id="IPR018320">
    <property type="entry name" value="DNA_polymerase_1"/>
</dbReference>
<dbReference type="PRINTS" id="PR00868">
    <property type="entry name" value="DNAPOLI"/>
</dbReference>
<dbReference type="InterPro" id="IPR002421">
    <property type="entry name" value="5-3_exonuclease"/>
</dbReference>
<dbReference type="FunFam" id="1.20.1060.10:FF:000001">
    <property type="entry name" value="DNA polymerase I"/>
    <property type="match status" value="1"/>
</dbReference>
<dbReference type="InterPro" id="IPR043502">
    <property type="entry name" value="DNA/RNA_pol_sf"/>
</dbReference>
<evidence type="ECO:0000313" key="20">
    <source>
        <dbReference type="Proteomes" id="UP000824260"/>
    </source>
</evidence>
<dbReference type="AlphaFoldDB" id="A0A9D0ZMB0"/>
<dbReference type="SUPFAM" id="SSF88723">
    <property type="entry name" value="PIN domain-like"/>
    <property type="match status" value="1"/>
</dbReference>
<dbReference type="Pfam" id="PF01367">
    <property type="entry name" value="5_3_exonuc"/>
    <property type="match status" value="1"/>
</dbReference>
<evidence type="ECO:0000256" key="15">
    <source>
        <dbReference type="NCBIfam" id="TIGR00593"/>
    </source>
</evidence>
<dbReference type="PANTHER" id="PTHR10133:SF27">
    <property type="entry name" value="DNA POLYMERASE NU"/>
    <property type="match status" value="1"/>
</dbReference>
<keyword evidence="5 16" id="KW-0548">Nucleotidyltransferase</keyword>
<evidence type="ECO:0000256" key="8">
    <source>
        <dbReference type="ARBA" id="ARBA00022763"/>
    </source>
</evidence>
<dbReference type="PROSITE" id="PS00447">
    <property type="entry name" value="DNA_POLYMERASE_A"/>
    <property type="match status" value="1"/>
</dbReference>
<keyword evidence="7" id="KW-0540">Nuclease</keyword>
<dbReference type="GO" id="GO:0006302">
    <property type="term" value="P:double-strand break repair"/>
    <property type="evidence" value="ECO:0007669"/>
    <property type="project" value="TreeGrafter"/>
</dbReference>
<evidence type="ECO:0000256" key="6">
    <source>
        <dbReference type="ARBA" id="ARBA00022705"/>
    </source>
</evidence>
<dbReference type="InterPro" id="IPR001098">
    <property type="entry name" value="DNA-dir_DNA_pol_A_palm_dom"/>
</dbReference>
<comment type="function">
    <text evidence="16">In addition to polymerase activity, this DNA polymerase exhibits 5'-3' exonuclease activity.</text>
</comment>
<dbReference type="GO" id="GO:0003887">
    <property type="term" value="F:DNA-directed DNA polymerase activity"/>
    <property type="evidence" value="ECO:0007669"/>
    <property type="project" value="UniProtKB-UniRule"/>
</dbReference>
<evidence type="ECO:0000256" key="5">
    <source>
        <dbReference type="ARBA" id="ARBA00022695"/>
    </source>
</evidence>
<feature type="domain" description="DNA-directed DNA polymerase family A palm" evidence="18">
    <location>
        <begin position="618"/>
        <end position="824"/>
    </location>
</feature>
<proteinExistence type="inferred from homology"/>
<dbReference type="InterPro" id="IPR012337">
    <property type="entry name" value="RNaseH-like_sf"/>
</dbReference>
<keyword evidence="9 16" id="KW-0378">Hydrolase</keyword>
<dbReference type="Gene3D" id="1.20.1060.10">
    <property type="entry name" value="Taq DNA Polymerase, Chain T, domain 4"/>
    <property type="match status" value="1"/>
</dbReference>
<comment type="caution">
    <text evidence="19">The sequence shown here is derived from an EMBL/GenBank/DDBJ whole genome shotgun (WGS) entry which is preliminary data.</text>
</comment>
<sequence length="860" mass="94866">MGEKLVLLDGYSLMYRAFHALATPMTAPDGTPTNAVHGFMMMLLRVLDEEAPTAAAVAFDVSKHTFRTDLYPEYKANRKPMPEELRRQDPVIRDLLAHMGLTIIEREGFEADDILGTLSRQCEERGVEALLVTGDRDSFQLAGDNTTILYTRRGIAETERVTPAWIQKTYGVTPKQLIDVKGLMGDASDNIPGVPGVGEKTALRLVSQYGSLENVLENAPAGEKGKLRERLLENGDLARLSYTLATIRRDAPVDWDIGHWRMDGLGGGMARLRELGMNQAARRLSQVAKVSAAEVAQPAARERAQAAGVETPVDARALAARLEELSRTARRVSVYIGTEFSAATDEARVRMPLGGDLLDPGISADEARDAARPLLCCDAPKALYNVKALGDILDNIGGDAFDAMLAAYALNPQRPSFALEALCAEAGIPDCAACPAEALWTLAGWQQKRLEEDELTAIYRDIERPLANVLYGMEREGFLIDAGVLEELGRAFRARIAELEAEIYTLAGEKFNLKSPKQLSEILFDKLGLPKPRKTNRGFATTSAEALEALAEDYPICAVILEYRKYQKLESTYVSALLKLRGADGRVHSSFDQTATATGRISSNEPNLQNIPVRTELGREIRAAFVAPPGYVLVDADYSQIELRVLAHMSGDETMRSAFLEGQDIHSRTAAEVYGVPLEEVTAQMRSAAKAVNFGIVYGISDFTLAKNISVTRAEARAFMDRYFARYPGVKRFMEEAVRLGHERGYARTLLGRRRYLPELASGNYNVRAFGERCAMNSPIQGTAADIIKLAMIRVDQALRAEKLRARLILQVHDELIVEAPEDEVGRVRALLQECMEGVMRLSVPLRTDISVGRNWRECK</sequence>
<evidence type="ECO:0000256" key="3">
    <source>
        <dbReference type="ARBA" id="ARBA00020311"/>
    </source>
</evidence>
<evidence type="ECO:0000313" key="19">
    <source>
        <dbReference type="EMBL" id="HIQ83035.1"/>
    </source>
</evidence>
<dbReference type="SUPFAM" id="SSF56672">
    <property type="entry name" value="DNA/RNA polymerases"/>
    <property type="match status" value="1"/>
</dbReference>
<evidence type="ECO:0000259" key="17">
    <source>
        <dbReference type="SMART" id="SM00475"/>
    </source>
</evidence>
<dbReference type="SUPFAM" id="SSF47807">
    <property type="entry name" value="5' to 3' exonuclease, C-terminal subdomain"/>
    <property type="match status" value="1"/>
</dbReference>
<evidence type="ECO:0000256" key="1">
    <source>
        <dbReference type="ARBA" id="ARBA00007705"/>
    </source>
</evidence>
<evidence type="ECO:0000256" key="13">
    <source>
        <dbReference type="ARBA" id="ARBA00023204"/>
    </source>
</evidence>
<evidence type="ECO:0000256" key="10">
    <source>
        <dbReference type="ARBA" id="ARBA00022839"/>
    </source>
</evidence>
<dbReference type="Gene3D" id="3.30.70.370">
    <property type="match status" value="1"/>
</dbReference>
<keyword evidence="11 16" id="KW-0239">DNA-directed DNA polymerase</keyword>
<keyword evidence="10 16" id="KW-0269">Exonuclease</keyword>
<dbReference type="InterPro" id="IPR029060">
    <property type="entry name" value="PIN-like_dom_sf"/>
</dbReference>
<evidence type="ECO:0000256" key="9">
    <source>
        <dbReference type="ARBA" id="ARBA00022801"/>
    </source>
</evidence>
<dbReference type="FunFam" id="1.10.150.20:FF:000003">
    <property type="entry name" value="DNA polymerase I"/>
    <property type="match status" value="1"/>
</dbReference>
<evidence type="ECO:0000256" key="11">
    <source>
        <dbReference type="ARBA" id="ARBA00022932"/>
    </source>
</evidence>
<evidence type="ECO:0000256" key="7">
    <source>
        <dbReference type="ARBA" id="ARBA00022722"/>
    </source>
</evidence>
<evidence type="ECO:0000256" key="12">
    <source>
        <dbReference type="ARBA" id="ARBA00023125"/>
    </source>
</evidence>
<keyword evidence="12 16" id="KW-0238">DNA-binding</keyword>
<dbReference type="Pfam" id="PF00476">
    <property type="entry name" value="DNA_pol_A"/>
    <property type="match status" value="1"/>
</dbReference>
<dbReference type="EC" id="2.7.7.7" evidence="2 15"/>
<evidence type="ECO:0000256" key="16">
    <source>
        <dbReference type="RuleBase" id="RU004460"/>
    </source>
</evidence>
<keyword evidence="4 16" id="KW-0808">Transferase</keyword>
<dbReference type="InterPro" id="IPR020045">
    <property type="entry name" value="DNA_polI_H3TH"/>
</dbReference>
<evidence type="ECO:0000259" key="18">
    <source>
        <dbReference type="SMART" id="SM00482"/>
    </source>
</evidence>
<dbReference type="FunFam" id="1.10.150.20:FF:000002">
    <property type="entry name" value="DNA polymerase I"/>
    <property type="match status" value="1"/>
</dbReference>
<dbReference type="Gene3D" id="3.30.420.10">
    <property type="entry name" value="Ribonuclease H-like superfamily/Ribonuclease H"/>
    <property type="match status" value="1"/>
</dbReference>
<dbReference type="GO" id="GO:0003677">
    <property type="term" value="F:DNA binding"/>
    <property type="evidence" value="ECO:0007669"/>
    <property type="project" value="UniProtKB-UniRule"/>
</dbReference>
<dbReference type="SMART" id="SM00279">
    <property type="entry name" value="HhH2"/>
    <property type="match status" value="1"/>
</dbReference>
<dbReference type="PANTHER" id="PTHR10133">
    <property type="entry name" value="DNA POLYMERASE I"/>
    <property type="match status" value="1"/>
</dbReference>
<dbReference type="InterPro" id="IPR002298">
    <property type="entry name" value="DNA_polymerase_A"/>
</dbReference>
<comment type="similarity">
    <text evidence="1 16">Belongs to the DNA polymerase type-A family.</text>
</comment>
<dbReference type="InterPro" id="IPR020046">
    <property type="entry name" value="5-3_exonucl_a-hlix_arch_N"/>
</dbReference>
<dbReference type="CDD" id="cd09859">
    <property type="entry name" value="PIN_53EXO"/>
    <property type="match status" value="1"/>
</dbReference>
<reference evidence="19" key="2">
    <citation type="journal article" date="2021" name="PeerJ">
        <title>Extensive microbial diversity within the chicken gut microbiome revealed by metagenomics and culture.</title>
        <authorList>
            <person name="Gilroy R."/>
            <person name="Ravi A."/>
            <person name="Getino M."/>
            <person name="Pursley I."/>
            <person name="Horton D.L."/>
            <person name="Alikhan N.F."/>
            <person name="Baker D."/>
            <person name="Gharbi K."/>
            <person name="Hall N."/>
            <person name="Watson M."/>
            <person name="Adriaenssens E.M."/>
            <person name="Foster-Nyarko E."/>
            <person name="Jarju S."/>
            <person name="Secka A."/>
            <person name="Antonio M."/>
            <person name="Oren A."/>
            <person name="Chaudhuri R.R."/>
            <person name="La Ragione R."/>
            <person name="Hildebrand F."/>
            <person name="Pallen M.J."/>
        </authorList>
    </citation>
    <scope>NUCLEOTIDE SEQUENCE</scope>
    <source>
        <strain evidence="19">ChiSjej6B24-2974</strain>
    </source>
</reference>
<feature type="domain" description="5'-3' exonuclease" evidence="17">
    <location>
        <begin position="3"/>
        <end position="263"/>
    </location>
</feature>
<dbReference type="SMART" id="SM00475">
    <property type="entry name" value="53EXOc"/>
    <property type="match status" value="1"/>
</dbReference>
<dbReference type="FunFam" id="3.40.50.1010:FF:000001">
    <property type="entry name" value="DNA polymerase I"/>
    <property type="match status" value="1"/>
</dbReference>
<dbReference type="InterPro" id="IPR036397">
    <property type="entry name" value="RNaseH_sf"/>
</dbReference>
<gene>
    <name evidence="16 19" type="primary">polA</name>
    <name evidence="19" type="ORF">IAA52_08015</name>
</gene>
<dbReference type="GO" id="GO:0008409">
    <property type="term" value="F:5'-3' exonuclease activity"/>
    <property type="evidence" value="ECO:0007669"/>
    <property type="project" value="UniProtKB-UniRule"/>
</dbReference>
<keyword evidence="6 16" id="KW-0235">DNA replication</keyword>
<dbReference type="CDD" id="cd09898">
    <property type="entry name" value="H3TH_53EXO"/>
    <property type="match status" value="1"/>
</dbReference>
<comment type="catalytic activity">
    <reaction evidence="14 16">
        <text>DNA(n) + a 2'-deoxyribonucleoside 5'-triphosphate = DNA(n+1) + diphosphate</text>
        <dbReference type="Rhea" id="RHEA:22508"/>
        <dbReference type="Rhea" id="RHEA-COMP:17339"/>
        <dbReference type="Rhea" id="RHEA-COMP:17340"/>
        <dbReference type="ChEBI" id="CHEBI:33019"/>
        <dbReference type="ChEBI" id="CHEBI:61560"/>
        <dbReference type="ChEBI" id="CHEBI:173112"/>
        <dbReference type="EC" id="2.7.7.7"/>
    </reaction>
</comment>
<dbReference type="SMART" id="SM00482">
    <property type="entry name" value="POLAc"/>
    <property type="match status" value="1"/>
</dbReference>
<dbReference type="InterPro" id="IPR019760">
    <property type="entry name" value="DNA-dir_DNA_pol_A_CS"/>
</dbReference>
<organism evidence="19 20">
    <name type="scientific">Candidatus Pullichristensenella stercorigallinarum</name>
    <dbReference type="NCBI Taxonomy" id="2840909"/>
    <lineage>
        <taxon>Bacteria</taxon>
        <taxon>Bacillati</taxon>
        <taxon>Bacillota</taxon>
        <taxon>Clostridia</taxon>
        <taxon>Candidatus Pullichristensenella</taxon>
    </lineage>
</organism>
<dbReference type="CDD" id="cd08637">
    <property type="entry name" value="DNA_pol_A_pol_I_C"/>
    <property type="match status" value="1"/>
</dbReference>
<comment type="subunit">
    <text evidence="16">Single-chain monomer with multiple functions.</text>
</comment>
<reference evidence="19" key="1">
    <citation type="submission" date="2020-10" db="EMBL/GenBank/DDBJ databases">
        <authorList>
            <person name="Gilroy R."/>
        </authorList>
    </citation>
    <scope>NUCLEOTIDE SEQUENCE</scope>
    <source>
        <strain evidence="19">ChiSjej6B24-2974</strain>
    </source>
</reference>
<dbReference type="NCBIfam" id="TIGR00593">
    <property type="entry name" value="pola"/>
    <property type="match status" value="1"/>
</dbReference>
<dbReference type="Pfam" id="PF02739">
    <property type="entry name" value="5_3_exonuc_N"/>
    <property type="match status" value="1"/>
</dbReference>
<dbReference type="Gene3D" id="3.40.50.1010">
    <property type="entry name" value="5'-nuclease"/>
    <property type="match status" value="1"/>
</dbReference>
<dbReference type="Gene3D" id="1.10.150.20">
    <property type="entry name" value="5' to 3' exonuclease, C-terminal subdomain"/>
    <property type="match status" value="2"/>
</dbReference>
<dbReference type="InterPro" id="IPR008918">
    <property type="entry name" value="HhH2"/>
</dbReference>
<accession>A0A9D0ZMB0</accession>